<evidence type="ECO:0000313" key="2">
    <source>
        <dbReference type="EMBL" id="TDQ18888.1"/>
    </source>
</evidence>
<sequence>MVHKKLKYLAPLMGLILLIFPKVSSAQTQIDLGLRSQKAFGLYFENGPVAKFSFERFAPERLALGIGYTTSRLGSAIGSNAIRQDNYQLWLAYYLKKEHKLRPVFSLGTGYFNADYESNDFEVLDHGSPLLYATAGLEYATAIPLKINLSLGYNFISGNGDKGPGTLYPTFAQLNFFYPLK</sequence>
<evidence type="ECO:0008006" key="4">
    <source>
        <dbReference type="Google" id="ProtNLM"/>
    </source>
</evidence>
<dbReference type="Gene3D" id="2.40.160.20">
    <property type="match status" value="1"/>
</dbReference>
<accession>A0A4R6T6V5</accession>
<dbReference type="SUPFAM" id="SSF56925">
    <property type="entry name" value="OMPA-like"/>
    <property type="match status" value="1"/>
</dbReference>
<name>A0A4R6T6V5_9BACT</name>
<dbReference type="Proteomes" id="UP000294535">
    <property type="component" value="Unassembled WGS sequence"/>
</dbReference>
<dbReference type="AlphaFoldDB" id="A0A4R6T6V5"/>
<keyword evidence="3" id="KW-1185">Reference proteome</keyword>
<comment type="caution">
    <text evidence="2">The sequence shown here is derived from an EMBL/GenBank/DDBJ whole genome shotgun (WGS) entry which is preliminary data.</text>
</comment>
<evidence type="ECO:0000256" key="1">
    <source>
        <dbReference type="SAM" id="SignalP"/>
    </source>
</evidence>
<dbReference type="EMBL" id="SNYF01000005">
    <property type="protein sequence ID" value="TDQ18888.1"/>
    <property type="molecule type" value="Genomic_DNA"/>
</dbReference>
<evidence type="ECO:0000313" key="3">
    <source>
        <dbReference type="Proteomes" id="UP000294535"/>
    </source>
</evidence>
<dbReference type="RefSeq" id="WP_133552705.1">
    <property type="nucleotide sequence ID" value="NZ_SNYF01000005.1"/>
</dbReference>
<dbReference type="OrthoDB" id="764801at2"/>
<reference evidence="2 3" key="1">
    <citation type="submission" date="2019-03" db="EMBL/GenBank/DDBJ databases">
        <title>Genomic Encyclopedia of Type Strains, Phase III (KMG-III): the genomes of soil and plant-associated and newly described type strains.</title>
        <authorList>
            <person name="Whitman W."/>
        </authorList>
    </citation>
    <scope>NUCLEOTIDE SEQUENCE [LARGE SCALE GENOMIC DNA]</scope>
    <source>
        <strain evidence="2 3">CECT 8446</strain>
    </source>
</reference>
<protein>
    <recommendedName>
        <fullName evidence="4">Outer membrane protein with beta-barrel domain</fullName>
    </recommendedName>
</protein>
<gene>
    <name evidence="2" type="ORF">DFQ04_0699</name>
</gene>
<organism evidence="2 3">
    <name type="scientific">Algoriphagus boseongensis</name>
    <dbReference type="NCBI Taxonomy" id="1442587"/>
    <lineage>
        <taxon>Bacteria</taxon>
        <taxon>Pseudomonadati</taxon>
        <taxon>Bacteroidota</taxon>
        <taxon>Cytophagia</taxon>
        <taxon>Cytophagales</taxon>
        <taxon>Cyclobacteriaceae</taxon>
        <taxon>Algoriphagus</taxon>
    </lineage>
</organism>
<feature type="signal peptide" evidence="1">
    <location>
        <begin position="1"/>
        <end position="26"/>
    </location>
</feature>
<proteinExistence type="predicted"/>
<dbReference type="InterPro" id="IPR011250">
    <property type="entry name" value="OMP/PagP_B-barrel"/>
</dbReference>
<feature type="chain" id="PRO_5020182053" description="Outer membrane protein with beta-barrel domain" evidence="1">
    <location>
        <begin position="27"/>
        <end position="181"/>
    </location>
</feature>
<keyword evidence="1" id="KW-0732">Signal</keyword>